<gene>
    <name evidence="2" type="ORF">E5S67_06146</name>
</gene>
<feature type="compositionally biased region" description="Basic and acidic residues" evidence="1">
    <location>
        <begin position="662"/>
        <end position="673"/>
    </location>
</feature>
<dbReference type="EMBL" id="SRRZ01000211">
    <property type="protein sequence ID" value="NQE38361.1"/>
    <property type="molecule type" value="Genomic_DNA"/>
</dbReference>
<evidence type="ECO:0000313" key="2">
    <source>
        <dbReference type="EMBL" id="NQE38361.1"/>
    </source>
</evidence>
<sequence length="683" mass="73731">MSRVSSKSSLSPSATRGSSAIDLGKDSGVDMGRKTTPSVTSGGIGITQEVANIGGMTVTGGVSVEVSPIRLDISGNPNFEDPSKSTIGIAGGAEIPGGILGVSGGITINTSTGEIEQVSIGGEIAGVGAEVSVSKDGSVGVGISLQIPFTPIEISFGLGFPNKPKKPNSEEMPQTSRPGVGSRIKEIPLAIFDNDCLYYVVYFQHGQATKLAYSQPFLKTGEHPYFKKGIWVDQGELVSQENLPADHYSPGFIEWHDFPTRGDRAGYKINDINGFAQLVGFGSSSPGEVNGNTAISYQNGASGYLYNYGASIRDWIATWVIPGTAWEFSIIKVSCRNTSPDTPPEHLTPISQIPPPSPSPTPFPNPPPRKEKMDACCQENLKFLRAIYTKLGLAKFPGQLPATIIQEVPKEGEEPAEPPQVPIPDLVSLIDWVFKRDDERWGQWEIQIDIKDADITKEGDQKKSLKFPNLAESIAELEGQILSLMTNVDALVAMQVRCLTESGMARQEAIKGYLASKAIIKYMAFKSTEIDVAVPMTFTPGAESISALIEESEGHIKGTDYEEKETFRDVCLDLLQAAAIIRAVHWQKIDSKNDTKSQLLSILKGTVDLAASITKPQNPNGENGDGKTFDPDKNFEDFIDETENGFRNTTGITDIQSPYGRSPDRRPRIREIGDNLSQAGGDN</sequence>
<evidence type="ECO:0000313" key="3">
    <source>
        <dbReference type="Proteomes" id="UP000702425"/>
    </source>
</evidence>
<name>A0ABX2D733_9CYAN</name>
<feature type="compositionally biased region" description="Polar residues" evidence="1">
    <location>
        <begin position="645"/>
        <end position="656"/>
    </location>
</feature>
<feature type="region of interest" description="Disordered" evidence="1">
    <location>
        <begin position="1"/>
        <end position="43"/>
    </location>
</feature>
<accession>A0ABX2D733</accession>
<dbReference type="RefSeq" id="WP_172193021.1">
    <property type="nucleotide sequence ID" value="NZ_CAWPPK010000126.1"/>
</dbReference>
<comment type="caution">
    <text evidence="2">The sequence shown here is derived from an EMBL/GenBank/DDBJ whole genome shotgun (WGS) entry which is preliminary data.</text>
</comment>
<reference evidence="2 3" key="1">
    <citation type="journal article" date="2020" name="Sci. Rep.">
        <title>A novel cyanobacterial geosmin producer, revising GeoA distribution and dispersion patterns in Bacteria.</title>
        <authorList>
            <person name="Churro C."/>
            <person name="Semedo-Aguiar A.P."/>
            <person name="Silva A.D."/>
            <person name="Pereira-Leal J.B."/>
            <person name="Leite R.B."/>
        </authorList>
    </citation>
    <scope>NUCLEOTIDE SEQUENCE [LARGE SCALE GENOMIC DNA]</scope>
    <source>
        <strain evidence="2 3">IPMA8</strain>
    </source>
</reference>
<feature type="compositionally biased region" description="Basic and acidic residues" evidence="1">
    <location>
        <begin position="624"/>
        <end position="636"/>
    </location>
</feature>
<organism evidence="2 3">
    <name type="scientific">Microcoleus asticus IPMA8</name>
    <dbReference type="NCBI Taxonomy" id="2563858"/>
    <lineage>
        <taxon>Bacteria</taxon>
        <taxon>Bacillati</taxon>
        <taxon>Cyanobacteriota</taxon>
        <taxon>Cyanophyceae</taxon>
        <taxon>Oscillatoriophycideae</taxon>
        <taxon>Oscillatoriales</taxon>
        <taxon>Microcoleaceae</taxon>
        <taxon>Microcoleus</taxon>
        <taxon>Microcoleus asticus</taxon>
    </lineage>
</organism>
<feature type="region of interest" description="Disordered" evidence="1">
    <location>
        <begin position="613"/>
        <end position="683"/>
    </location>
</feature>
<protein>
    <submittedName>
        <fullName evidence="2">Uncharacterized protein</fullName>
    </submittedName>
</protein>
<keyword evidence="3" id="KW-1185">Reference proteome</keyword>
<dbReference type="Proteomes" id="UP000702425">
    <property type="component" value="Unassembled WGS sequence"/>
</dbReference>
<feature type="compositionally biased region" description="Basic and acidic residues" evidence="1">
    <location>
        <begin position="23"/>
        <end position="33"/>
    </location>
</feature>
<proteinExistence type="predicted"/>
<feature type="region of interest" description="Disordered" evidence="1">
    <location>
        <begin position="339"/>
        <end position="372"/>
    </location>
</feature>
<feature type="compositionally biased region" description="Low complexity" evidence="1">
    <location>
        <begin position="1"/>
        <end position="13"/>
    </location>
</feature>
<evidence type="ECO:0000256" key="1">
    <source>
        <dbReference type="SAM" id="MobiDB-lite"/>
    </source>
</evidence>
<feature type="compositionally biased region" description="Pro residues" evidence="1">
    <location>
        <begin position="352"/>
        <end position="367"/>
    </location>
</feature>